<dbReference type="Proteomes" id="UP000185783">
    <property type="component" value="Unassembled WGS sequence"/>
</dbReference>
<gene>
    <name evidence="16" type="ORF">A3843_15390</name>
</gene>
<keyword evidence="7 13" id="KW-0812">Transmembrane</keyword>
<protein>
    <submittedName>
        <fullName evidence="16">Flagellar motor stator protein MotA</fullName>
    </submittedName>
</protein>
<feature type="transmembrane region" description="Helical" evidence="13">
    <location>
        <begin position="164"/>
        <end position="185"/>
    </location>
</feature>
<evidence type="ECO:0000256" key="1">
    <source>
        <dbReference type="ARBA" id="ARBA00004429"/>
    </source>
</evidence>
<accession>A0A1U7JET1</accession>
<evidence type="ECO:0000259" key="15">
    <source>
        <dbReference type="Pfam" id="PF20560"/>
    </source>
</evidence>
<sequence length="286" mass="31130">MNIIVGLVIVIGSLLGGYMAMGGHLGVLWQPFEFVIIGGAAFGTFVVGNSFKTIKDTGRGIVQAFQYAVPKKRDHLDTLSVLYGLMRTLRAKGRNDVEAIIDNPHESELFQRFPSVLGNESLTSFICDYFRLIVIGNVRPHEIEALMDEELHTIGREELKPYHALSTLAEALPALGIVAAVLGIIKAMGAIDQEPEILGALIGAALVGTFLGIFLSYGIVSPIGQKIKQVRERRYRLYIEVKQTLLAFMNGAAPQIALEHGRKTISADARPTIDEVEEETMNAGAA</sequence>
<feature type="domain" description="Motility protein A N-terminal" evidence="15">
    <location>
        <begin position="4"/>
        <end position="93"/>
    </location>
</feature>
<evidence type="ECO:0000259" key="14">
    <source>
        <dbReference type="Pfam" id="PF01618"/>
    </source>
</evidence>
<keyword evidence="6" id="KW-0997">Cell inner membrane</keyword>
<dbReference type="GO" id="GO:0071978">
    <property type="term" value="P:bacterial-type flagellum-dependent swarming motility"/>
    <property type="evidence" value="ECO:0007669"/>
    <property type="project" value="InterPro"/>
</dbReference>
<dbReference type="InterPro" id="IPR000540">
    <property type="entry name" value="Flag_MotA_CS"/>
</dbReference>
<comment type="caution">
    <text evidence="16">The sequence shown here is derived from an EMBL/GenBank/DDBJ whole genome shotgun (WGS) entry which is preliminary data.</text>
</comment>
<organism evidence="16 17">
    <name type="scientific">Pseudovibrio exalbescens</name>
    <dbReference type="NCBI Taxonomy" id="197461"/>
    <lineage>
        <taxon>Bacteria</taxon>
        <taxon>Pseudomonadati</taxon>
        <taxon>Pseudomonadota</taxon>
        <taxon>Alphaproteobacteria</taxon>
        <taxon>Hyphomicrobiales</taxon>
        <taxon>Stappiaceae</taxon>
        <taxon>Pseudovibrio</taxon>
    </lineage>
</organism>
<dbReference type="InterPro" id="IPR022522">
    <property type="entry name" value="Flagellar_motor_stator_MotA"/>
</dbReference>
<keyword evidence="16" id="KW-0282">Flagellum</keyword>
<dbReference type="InterPro" id="IPR046786">
    <property type="entry name" value="MotA_N"/>
</dbReference>
<evidence type="ECO:0000256" key="10">
    <source>
        <dbReference type="ARBA" id="ARBA00022989"/>
    </source>
</evidence>
<dbReference type="GO" id="GO:0005886">
    <property type="term" value="C:plasma membrane"/>
    <property type="evidence" value="ECO:0007669"/>
    <property type="project" value="UniProtKB-SubCell"/>
</dbReference>
<keyword evidence="16" id="KW-0969">Cilium</keyword>
<dbReference type="PANTHER" id="PTHR30433">
    <property type="entry name" value="CHEMOTAXIS PROTEIN MOTA"/>
    <property type="match status" value="1"/>
</dbReference>
<dbReference type="AlphaFoldDB" id="A0A1U7JET1"/>
<dbReference type="GO" id="GO:0006935">
    <property type="term" value="P:chemotaxis"/>
    <property type="evidence" value="ECO:0007669"/>
    <property type="project" value="UniProtKB-KW"/>
</dbReference>
<keyword evidence="5" id="KW-0145">Chemotaxis</keyword>
<keyword evidence="10 13" id="KW-1133">Transmembrane helix</keyword>
<comment type="subcellular location">
    <subcellularLocation>
        <location evidence="1">Cell inner membrane</location>
        <topology evidence="1">Multi-pass membrane protein</topology>
    </subcellularLocation>
</comment>
<evidence type="ECO:0000256" key="4">
    <source>
        <dbReference type="ARBA" id="ARBA00022475"/>
    </source>
</evidence>
<dbReference type="Pfam" id="PF20560">
    <property type="entry name" value="MotA_N"/>
    <property type="match status" value="1"/>
</dbReference>
<evidence type="ECO:0000256" key="8">
    <source>
        <dbReference type="ARBA" id="ARBA00022779"/>
    </source>
</evidence>
<evidence type="ECO:0000256" key="2">
    <source>
        <dbReference type="ARBA" id="ARBA00008038"/>
    </source>
</evidence>
<keyword evidence="9" id="KW-0375">Hydrogen ion transport</keyword>
<evidence type="ECO:0000256" key="11">
    <source>
        <dbReference type="ARBA" id="ARBA00023065"/>
    </source>
</evidence>
<dbReference type="OrthoDB" id="9782603at2"/>
<keyword evidence="17" id="KW-1185">Reference proteome</keyword>
<dbReference type="STRING" id="197461.A3843_15390"/>
<dbReference type="NCBIfam" id="TIGR03818">
    <property type="entry name" value="MotA1"/>
    <property type="match status" value="1"/>
</dbReference>
<feature type="domain" description="MotA/TolQ/ExbB proton channel" evidence="14">
    <location>
        <begin position="135"/>
        <end position="233"/>
    </location>
</feature>
<evidence type="ECO:0000256" key="6">
    <source>
        <dbReference type="ARBA" id="ARBA00022519"/>
    </source>
</evidence>
<dbReference type="EMBL" id="LVVZ01000022">
    <property type="protein sequence ID" value="OKL43260.1"/>
    <property type="molecule type" value="Genomic_DNA"/>
</dbReference>
<keyword evidence="16" id="KW-0966">Cell projection</keyword>
<dbReference type="PANTHER" id="PTHR30433:SF4">
    <property type="entry name" value="MOTILITY PROTEIN A"/>
    <property type="match status" value="1"/>
</dbReference>
<evidence type="ECO:0000256" key="5">
    <source>
        <dbReference type="ARBA" id="ARBA00022500"/>
    </source>
</evidence>
<evidence type="ECO:0000313" key="16">
    <source>
        <dbReference type="EMBL" id="OKL43260.1"/>
    </source>
</evidence>
<feature type="transmembrane region" description="Helical" evidence="13">
    <location>
        <begin position="32"/>
        <end position="51"/>
    </location>
</feature>
<dbReference type="Pfam" id="PF01618">
    <property type="entry name" value="MotA_ExbB"/>
    <property type="match status" value="1"/>
</dbReference>
<evidence type="ECO:0000256" key="7">
    <source>
        <dbReference type="ARBA" id="ARBA00022692"/>
    </source>
</evidence>
<dbReference type="InterPro" id="IPR047055">
    <property type="entry name" value="MotA-like"/>
</dbReference>
<reference evidence="16 17" key="1">
    <citation type="submission" date="2016-03" db="EMBL/GenBank/DDBJ databases">
        <title>Genome sequence of Nesiotobacter sp. nov., a moderately halophilic alphaproteobacterium isolated from the Yellow Sea, China.</title>
        <authorList>
            <person name="Zhang G."/>
            <person name="Zhang R."/>
        </authorList>
    </citation>
    <scope>NUCLEOTIDE SEQUENCE [LARGE SCALE GENOMIC DNA]</scope>
    <source>
        <strain evidence="16 17">WB1-6</strain>
    </source>
</reference>
<evidence type="ECO:0000256" key="12">
    <source>
        <dbReference type="ARBA" id="ARBA00023136"/>
    </source>
</evidence>
<dbReference type="PROSITE" id="PS01307">
    <property type="entry name" value="MOTA"/>
    <property type="match status" value="1"/>
</dbReference>
<evidence type="ECO:0000256" key="13">
    <source>
        <dbReference type="SAM" id="Phobius"/>
    </source>
</evidence>
<comment type="similarity">
    <text evidence="2">Belongs to the MotA family.</text>
</comment>
<evidence type="ECO:0000313" key="17">
    <source>
        <dbReference type="Proteomes" id="UP000185783"/>
    </source>
</evidence>
<keyword evidence="4" id="KW-1003">Cell membrane</keyword>
<feature type="transmembrane region" description="Helical" evidence="13">
    <location>
        <begin position="197"/>
        <end position="220"/>
    </location>
</feature>
<proteinExistence type="inferred from homology"/>
<keyword evidence="8" id="KW-0283">Flagellar rotation</keyword>
<keyword evidence="11" id="KW-0406">Ion transport</keyword>
<evidence type="ECO:0000256" key="9">
    <source>
        <dbReference type="ARBA" id="ARBA00022781"/>
    </source>
</evidence>
<dbReference type="InterPro" id="IPR002898">
    <property type="entry name" value="MotA_ExbB_proton_chnl"/>
</dbReference>
<keyword evidence="3" id="KW-0813">Transport</keyword>
<keyword evidence="12 13" id="KW-0472">Membrane</keyword>
<dbReference type="RefSeq" id="WP_028482893.1">
    <property type="nucleotide sequence ID" value="NZ_LVVZ01000022.1"/>
</dbReference>
<dbReference type="GO" id="GO:1902600">
    <property type="term" value="P:proton transmembrane transport"/>
    <property type="evidence" value="ECO:0007669"/>
    <property type="project" value="UniProtKB-KW"/>
</dbReference>
<name>A0A1U7JET1_9HYPH</name>
<evidence type="ECO:0000256" key="3">
    <source>
        <dbReference type="ARBA" id="ARBA00022448"/>
    </source>
</evidence>